<reference evidence="12 13" key="1">
    <citation type="submission" date="2024-02" db="EMBL/GenBank/DDBJ databases">
        <authorList>
            <person name="Daric V."/>
            <person name="Darras S."/>
        </authorList>
    </citation>
    <scope>NUCLEOTIDE SEQUENCE [LARGE SCALE GENOMIC DNA]</scope>
</reference>
<evidence type="ECO:0000313" key="12">
    <source>
        <dbReference type="EMBL" id="CAK8692569.1"/>
    </source>
</evidence>
<dbReference type="PROSITE" id="PS00109">
    <property type="entry name" value="PROTEIN_KINASE_TYR"/>
    <property type="match status" value="1"/>
</dbReference>
<dbReference type="Gene3D" id="1.10.510.10">
    <property type="entry name" value="Transferase(Phosphotransferase) domain 1"/>
    <property type="match status" value="1"/>
</dbReference>
<dbReference type="InterPro" id="IPR000719">
    <property type="entry name" value="Prot_kinase_dom"/>
</dbReference>
<feature type="domain" description="Protein kinase" evidence="11">
    <location>
        <begin position="1"/>
        <end position="224"/>
    </location>
</feature>
<evidence type="ECO:0000256" key="5">
    <source>
        <dbReference type="ARBA" id="ARBA00022694"/>
    </source>
</evidence>
<dbReference type="Pfam" id="PF00069">
    <property type="entry name" value="Pkinase"/>
    <property type="match status" value="1"/>
</dbReference>
<evidence type="ECO:0000256" key="3">
    <source>
        <dbReference type="ARBA" id="ARBA00022527"/>
    </source>
</evidence>
<keyword evidence="4" id="KW-0808">Transferase</keyword>
<dbReference type="EC" id="2.7.11.1" evidence="2"/>
<keyword evidence="13" id="KW-1185">Reference proteome</keyword>
<dbReference type="Proteomes" id="UP001642483">
    <property type="component" value="Unassembled WGS sequence"/>
</dbReference>
<name>A0ABP0GP33_CLALP</name>
<keyword evidence="8" id="KW-0067">ATP-binding</keyword>
<dbReference type="PROSITE" id="PS50011">
    <property type="entry name" value="PROTEIN_KINASE_DOM"/>
    <property type="match status" value="1"/>
</dbReference>
<dbReference type="Gene3D" id="3.30.200.20">
    <property type="entry name" value="Phosphorylase Kinase, domain 1"/>
    <property type="match status" value="1"/>
</dbReference>
<dbReference type="NCBIfam" id="TIGR03724">
    <property type="entry name" value="arch_bud32"/>
    <property type="match status" value="1"/>
</dbReference>
<dbReference type="InterPro" id="IPR008266">
    <property type="entry name" value="Tyr_kinase_AS"/>
</dbReference>
<comment type="catalytic activity">
    <reaction evidence="9">
        <text>L-threonyl-[protein] + ATP = O-phospho-L-threonyl-[protein] + ADP + H(+)</text>
        <dbReference type="Rhea" id="RHEA:46608"/>
        <dbReference type="Rhea" id="RHEA-COMP:11060"/>
        <dbReference type="Rhea" id="RHEA-COMP:11605"/>
        <dbReference type="ChEBI" id="CHEBI:15378"/>
        <dbReference type="ChEBI" id="CHEBI:30013"/>
        <dbReference type="ChEBI" id="CHEBI:30616"/>
        <dbReference type="ChEBI" id="CHEBI:61977"/>
        <dbReference type="ChEBI" id="CHEBI:456216"/>
        <dbReference type="EC" id="2.7.11.1"/>
    </reaction>
</comment>
<evidence type="ECO:0000256" key="4">
    <source>
        <dbReference type="ARBA" id="ARBA00022679"/>
    </source>
</evidence>
<keyword evidence="5" id="KW-0819">tRNA processing</keyword>
<dbReference type="EMBL" id="CAWYQH010000130">
    <property type="protein sequence ID" value="CAK8692569.1"/>
    <property type="molecule type" value="Genomic_DNA"/>
</dbReference>
<evidence type="ECO:0000256" key="6">
    <source>
        <dbReference type="ARBA" id="ARBA00022741"/>
    </source>
</evidence>
<comment type="catalytic activity">
    <reaction evidence="10">
        <text>L-seryl-[protein] + ATP = O-phospho-L-seryl-[protein] + ADP + H(+)</text>
        <dbReference type="Rhea" id="RHEA:17989"/>
        <dbReference type="Rhea" id="RHEA-COMP:9863"/>
        <dbReference type="Rhea" id="RHEA-COMP:11604"/>
        <dbReference type="ChEBI" id="CHEBI:15378"/>
        <dbReference type="ChEBI" id="CHEBI:29999"/>
        <dbReference type="ChEBI" id="CHEBI:30616"/>
        <dbReference type="ChEBI" id="CHEBI:83421"/>
        <dbReference type="ChEBI" id="CHEBI:456216"/>
        <dbReference type="EC" id="2.7.11.1"/>
    </reaction>
</comment>
<protein>
    <recommendedName>
        <fullName evidence="2">non-specific serine/threonine protein kinase</fullName>
        <ecNumber evidence="2">2.7.11.1</ecNumber>
    </recommendedName>
</protein>
<evidence type="ECO:0000256" key="10">
    <source>
        <dbReference type="ARBA" id="ARBA00048679"/>
    </source>
</evidence>
<comment type="similarity">
    <text evidence="1">Belongs to the protein kinase superfamily. BUD32 family.</text>
</comment>
<dbReference type="InterPro" id="IPR022495">
    <property type="entry name" value="Bud32"/>
</dbReference>
<keyword evidence="3" id="KW-0723">Serine/threonine-protein kinase</keyword>
<keyword evidence="7" id="KW-0418">Kinase</keyword>
<organism evidence="12 13">
    <name type="scientific">Clavelina lepadiformis</name>
    <name type="common">Light-bulb sea squirt</name>
    <name type="synonym">Ascidia lepadiformis</name>
    <dbReference type="NCBI Taxonomy" id="159417"/>
    <lineage>
        <taxon>Eukaryota</taxon>
        <taxon>Metazoa</taxon>
        <taxon>Chordata</taxon>
        <taxon>Tunicata</taxon>
        <taxon>Ascidiacea</taxon>
        <taxon>Aplousobranchia</taxon>
        <taxon>Clavelinidae</taxon>
        <taxon>Clavelina</taxon>
    </lineage>
</organism>
<sequence length="224" mass="25634">MNLLQQGAEARLFAANFCGRSCIVKERFPKKYRLQEIDEKLTKKRLSQEVKALQRCRKAGILTPIIYFVDTTRSIIFLEKIDGETVRQHIVSVRKMQEDSSYHSIYPMAREIGKILAKLHDADLIHGDLTTSNMIIKTSDNKLDKKTNEIFLIDFGLSFSSSLAEDKGVDLYVLERAFLSTHPNSEELFSVLLDAYKDVSKKSSSVLTKLEEVRQRGRKRSMIG</sequence>
<keyword evidence="6" id="KW-0547">Nucleotide-binding</keyword>
<evidence type="ECO:0000256" key="8">
    <source>
        <dbReference type="ARBA" id="ARBA00022840"/>
    </source>
</evidence>
<dbReference type="PANTHER" id="PTHR12209">
    <property type="entry name" value="NON-SPECIFIC SERINE/THREONINE PROTEIN KINASE"/>
    <property type="match status" value="1"/>
</dbReference>
<evidence type="ECO:0000313" key="13">
    <source>
        <dbReference type="Proteomes" id="UP001642483"/>
    </source>
</evidence>
<evidence type="ECO:0000256" key="1">
    <source>
        <dbReference type="ARBA" id="ARBA00010630"/>
    </source>
</evidence>
<evidence type="ECO:0000256" key="7">
    <source>
        <dbReference type="ARBA" id="ARBA00022777"/>
    </source>
</evidence>
<dbReference type="InterPro" id="IPR011009">
    <property type="entry name" value="Kinase-like_dom_sf"/>
</dbReference>
<evidence type="ECO:0000256" key="9">
    <source>
        <dbReference type="ARBA" id="ARBA00047899"/>
    </source>
</evidence>
<proteinExistence type="inferred from homology"/>
<evidence type="ECO:0000259" key="11">
    <source>
        <dbReference type="PROSITE" id="PS50011"/>
    </source>
</evidence>
<dbReference type="PANTHER" id="PTHR12209:SF0">
    <property type="entry name" value="EKC_KEOPS COMPLEX SUBUNIT TP53RK"/>
    <property type="match status" value="1"/>
</dbReference>
<comment type="caution">
    <text evidence="12">The sequence shown here is derived from an EMBL/GenBank/DDBJ whole genome shotgun (WGS) entry which is preliminary data.</text>
</comment>
<gene>
    <name evidence="12" type="ORF">CVLEPA_LOCUS25826</name>
</gene>
<accession>A0ABP0GP33</accession>
<evidence type="ECO:0000256" key="2">
    <source>
        <dbReference type="ARBA" id="ARBA00012513"/>
    </source>
</evidence>
<dbReference type="SUPFAM" id="SSF56112">
    <property type="entry name" value="Protein kinase-like (PK-like)"/>
    <property type="match status" value="1"/>
</dbReference>